<dbReference type="Proteomes" id="UP001279734">
    <property type="component" value="Unassembled WGS sequence"/>
</dbReference>
<dbReference type="GO" id="GO:0009737">
    <property type="term" value="P:response to abscisic acid"/>
    <property type="evidence" value="ECO:0007669"/>
    <property type="project" value="UniProtKB-ARBA"/>
</dbReference>
<evidence type="ECO:0000256" key="4">
    <source>
        <dbReference type="ARBA" id="ARBA00022679"/>
    </source>
</evidence>
<dbReference type="CDD" id="cd14066">
    <property type="entry name" value="STKc_IRAK"/>
    <property type="match status" value="1"/>
</dbReference>
<keyword evidence="4" id="KW-0808">Transferase</keyword>
<keyword evidence="11 17" id="KW-1133">Transmembrane helix</keyword>
<keyword evidence="3" id="KW-0597">Phosphoprotein</keyword>
<dbReference type="PROSITE" id="PS50011">
    <property type="entry name" value="PROTEIN_KINASE_DOM"/>
    <property type="match status" value="1"/>
</dbReference>
<evidence type="ECO:0000256" key="14">
    <source>
        <dbReference type="ARBA" id="ARBA00023180"/>
    </source>
</evidence>
<dbReference type="PROSITE" id="PS00108">
    <property type="entry name" value="PROTEIN_KINASE_ST"/>
    <property type="match status" value="1"/>
</dbReference>
<dbReference type="InterPro" id="IPR011009">
    <property type="entry name" value="Kinase-like_dom_sf"/>
</dbReference>
<dbReference type="GO" id="GO:0005524">
    <property type="term" value="F:ATP binding"/>
    <property type="evidence" value="ECO:0007669"/>
    <property type="project" value="UniProtKB-UniRule"/>
</dbReference>
<evidence type="ECO:0000256" key="7">
    <source>
        <dbReference type="ARBA" id="ARBA00022737"/>
    </source>
</evidence>
<name>A0AAD3TBB0_NEPGR</name>
<dbReference type="SMART" id="SM00220">
    <property type="entry name" value="S_TKc"/>
    <property type="match status" value="1"/>
</dbReference>
<evidence type="ECO:0000256" key="5">
    <source>
        <dbReference type="ARBA" id="ARBA00022692"/>
    </source>
</evidence>
<dbReference type="FunFam" id="3.30.430.20:FF:000003">
    <property type="entry name" value="Cysteine-rich RLK (RECEPTOR-like protein kinase) 10"/>
    <property type="match status" value="1"/>
</dbReference>
<evidence type="ECO:0000256" key="3">
    <source>
        <dbReference type="ARBA" id="ARBA00022553"/>
    </source>
</evidence>
<evidence type="ECO:0000256" key="9">
    <source>
        <dbReference type="ARBA" id="ARBA00022777"/>
    </source>
</evidence>
<feature type="binding site" evidence="15">
    <location>
        <position position="380"/>
    </location>
    <ligand>
        <name>ATP</name>
        <dbReference type="ChEBI" id="CHEBI:30616"/>
    </ligand>
</feature>
<organism evidence="21 22">
    <name type="scientific">Nepenthes gracilis</name>
    <name type="common">Slender pitcher plant</name>
    <dbReference type="NCBI Taxonomy" id="150966"/>
    <lineage>
        <taxon>Eukaryota</taxon>
        <taxon>Viridiplantae</taxon>
        <taxon>Streptophyta</taxon>
        <taxon>Embryophyta</taxon>
        <taxon>Tracheophyta</taxon>
        <taxon>Spermatophyta</taxon>
        <taxon>Magnoliopsida</taxon>
        <taxon>eudicotyledons</taxon>
        <taxon>Gunneridae</taxon>
        <taxon>Pentapetalae</taxon>
        <taxon>Caryophyllales</taxon>
        <taxon>Nepenthaceae</taxon>
        <taxon>Nepenthes</taxon>
    </lineage>
</organism>
<feature type="transmembrane region" description="Helical" evidence="17">
    <location>
        <begin position="281"/>
        <end position="301"/>
    </location>
</feature>
<dbReference type="InterPro" id="IPR017441">
    <property type="entry name" value="Protein_kinase_ATP_BS"/>
</dbReference>
<dbReference type="PROSITE" id="PS00107">
    <property type="entry name" value="PROTEIN_KINASE_ATP"/>
    <property type="match status" value="1"/>
</dbReference>
<keyword evidence="7" id="KW-0677">Repeat</keyword>
<evidence type="ECO:0000259" key="19">
    <source>
        <dbReference type="PROSITE" id="PS50011"/>
    </source>
</evidence>
<dbReference type="Pfam" id="PF01657">
    <property type="entry name" value="Stress-antifung"/>
    <property type="match status" value="2"/>
</dbReference>
<feature type="region of interest" description="Disordered" evidence="16">
    <location>
        <begin position="656"/>
        <end position="676"/>
    </location>
</feature>
<sequence length="676" mass="74519">MFSSKLLLTLFAVLSALVAIAAGEDYLGYNCSDQHGSYTNQSTYGANLNTLLSSISSGTEIDSSFYNSSVGQDASDIVYATAMCRGDVTLDDCRRCLNGSTRDIRRLCPRQKEAVIWYDDCTLRYSDRNIFGTLESDPTDFTCDPIDPNIVTDFLSLFNQHLGKRMRSLKEKAASDNSGLKFATGDSAVTDFLIIYGLVQCSPDLTSQYCKDCVEDAIHLIPRCVNGTKGGRILKPSCNIRYSTSKFYNWDSGAPRPPLPTATFPSPATGLGERNNTSKNVIIVAFGVVSAVLITIILCLLRRGTMATNVQSQLTDVDHILAPSSIAEAEGEIGSFGSLQYDFETVRMATDNFSEANKLGQGGFGVVYKGRLFGHHIAVKRLSAGNSEQGEPEFKNEVMLVAKLRHRNLVRLLGFCLGEGERLLIYEFMPNLSLDCFLLEPIKRASLNWEKRYIIVKGIARGLLYLHEDSPLRIIHRDLKISNVLLDGNMNPKISDFGMARLFQVDQTQGDASRIAGTCGYMAPEYALYGSFSTKSDVYSFGVIVLEIVSGQRNCGFHYGENVEGLVSTVWQNWSEGKALRIVDPMLLTSDSKEEVIRCIHIGLLCVQENAADRPTMSSVVLMLSGSHFALPQPLQPAFTMRRPAMATDMISSTDYKSRDGELFPSESSSSMKYNS</sequence>
<evidence type="ECO:0000313" key="22">
    <source>
        <dbReference type="Proteomes" id="UP001279734"/>
    </source>
</evidence>
<accession>A0AAD3TBB0</accession>
<dbReference type="GO" id="GO:0005886">
    <property type="term" value="C:plasma membrane"/>
    <property type="evidence" value="ECO:0007669"/>
    <property type="project" value="TreeGrafter"/>
</dbReference>
<feature type="domain" description="Protein kinase" evidence="19">
    <location>
        <begin position="353"/>
        <end position="631"/>
    </location>
</feature>
<keyword evidence="9" id="KW-0418">Kinase</keyword>
<evidence type="ECO:0000256" key="18">
    <source>
        <dbReference type="SAM" id="SignalP"/>
    </source>
</evidence>
<evidence type="ECO:0000259" key="20">
    <source>
        <dbReference type="PROSITE" id="PS51473"/>
    </source>
</evidence>
<dbReference type="FunFam" id="3.30.200.20:FF:000142">
    <property type="entry name" value="Cysteine-rich receptor-like protein kinase 10"/>
    <property type="match status" value="1"/>
</dbReference>
<dbReference type="FunFam" id="1.10.510.10:FF:000343">
    <property type="entry name" value="Cysteine-rich receptor-like protein kinase 28"/>
    <property type="match status" value="1"/>
</dbReference>
<keyword evidence="22" id="KW-1185">Reference proteome</keyword>
<evidence type="ECO:0000256" key="17">
    <source>
        <dbReference type="SAM" id="Phobius"/>
    </source>
</evidence>
<feature type="domain" description="Gnk2-homologous" evidence="20">
    <location>
        <begin position="139"/>
        <end position="247"/>
    </location>
</feature>
<dbReference type="PANTHER" id="PTHR27002">
    <property type="entry name" value="RECEPTOR-LIKE SERINE/THREONINE-PROTEIN KINASE SD1-8"/>
    <property type="match status" value="1"/>
</dbReference>
<dbReference type="InterPro" id="IPR008271">
    <property type="entry name" value="Ser/Thr_kinase_AS"/>
</dbReference>
<dbReference type="Gene3D" id="1.10.510.10">
    <property type="entry name" value="Transferase(Phosphotransferase) domain 1"/>
    <property type="match status" value="1"/>
</dbReference>
<evidence type="ECO:0000256" key="13">
    <source>
        <dbReference type="ARBA" id="ARBA00023170"/>
    </source>
</evidence>
<keyword evidence="14" id="KW-0325">Glycoprotein</keyword>
<comment type="caution">
    <text evidence="21">The sequence shown here is derived from an EMBL/GenBank/DDBJ whole genome shotgun (WGS) entry which is preliminary data.</text>
</comment>
<dbReference type="AlphaFoldDB" id="A0AAD3TBB0"/>
<feature type="signal peptide" evidence="18">
    <location>
        <begin position="1"/>
        <end position="23"/>
    </location>
</feature>
<dbReference type="SUPFAM" id="SSF56112">
    <property type="entry name" value="Protein kinase-like (PK-like)"/>
    <property type="match status" value="1"/>
</dbReference>
<evidence type="ECO:0000256" key="10">
    <source>
        <dbReference type="ARBA" id="ARBA00022840"/>
    </source>
</evidence>
<keyword evidence="12 17" id="KW-0472">Membrane</keyword>
<keyword evidence="6 18" id="KW-0732">Signal</keyword>
<keyword evidence="10 15" id="KW-0067">ATP-binding</keyword>
<dbReference type="InterPro" id="IPR038408">
    <property type="entry name" value="GNK2_sf"/>
</dbReference>
<feature type="domain" description="Gnk2-homologous" evidence="20">
    <location>
        <begin position="26"/>
        <end position="130"/>
    </location>
</feature>
<feature type="chain" id="PRO_5041970470" evidence="18">
    <location>
        <begin position="24"/>
        <end position="676"/>
    </location>
</feature>
<evidence type="ECO:0000256" key="1">
    <source>
        <dbReference type="ARBA" id="ARBA00004167"/>
    </source>
</evidence>
<proteinExistence type="predicted"/>
<evidence type="ECO:0000256" key="8">
    <source>
        <dbReference type="ARBA" id="ARBA00022741"/>
    </source>
</evidence>
<dbReference type="Gene3D" id="3.30.430.20">
    <property type="entry name" value="Gnk2 domain, C-X8-C-X2-C motif"/>
    <property type="match status" value="2"/>
</dbReference>
<dbReference type="PROSITE" id="PS51473">
    <property type="entry name" value="GNK2"/>
    <property type="match status" value="2"/>
</dbReference>
<protein>
    <submittedName>
        <fullName evidence="21">Uncharacterized protein</fullName>
    </submittedName>
</protein>
<evidence type="ECO:0000256" key="6">
    <source>
        <dbReference type="ARBA" id="ARBA00022729"/>
    </source>
</evidence>
<keyword evidence="8 15" id="KW-0547">Nucleotide-binding</keyword>
<comment type="subcellular location">
    <subcellularLocation>
        <location evidence="1">Membrane</location>
        <topology evidence="1">Single-pass membrane protein</topology>
    </subcellularLocation>
</comment>
<gene>
    <name evidence="21" type="ORF">Nepgr_028741</name>
</gene>
<dbReference type="Pfam" id="PF07714">
    <property type="entry name" value="PK_Tyr_Ser-Thr"/>
    <property type="match status" value="1"/>
</dbReference>
<dbReference type="GO" id="GO:0004674">
    <property type="term" value="F:protein serine/threonine kinase activity"/>
    <property type="evidence" value="ECO:0007669"/>
    <property type="project" value="UniProtKB-KW"/>
</dbReference>
<keyword evidence="2" id="KW-0723">Serine/threonine-protein kinase</keyword>
<dbReference type="CDD" id="cd23509">
    <property type="entry name" value="Gnk2-like"/>
    <property type="match status" value="2"/>
</dbReference>
<feature type="compositionally biased region" description="Polar residues" evidence="16">
    <location>
        <begin position="666"/>
        <end position="676"/>
    </location>
</feature>
<dbReference type="InterPro" id="IPR000719">
    <property type="entry name" value="Prot_kinase_dom"/>
</dbReference>
<dbReference type="FunFam" id="3.30.430.20:FF:000002">
    <property type="entry name" value="Cysteine-rich receptor-like protein kinase 10"/>
    <property type="match status" value="1"/>
</dbReference>
<keyword evidence="5 17" id="KW-0812">Transmembrane</keyword>
<dbReference type="InterPro" id="IPR002902">
    <property type="entry name" value="GNK2"/>
</dbReference>
<dbReference type="InterPro" id="IPR001245">
    <property type="entry name" value="Ser-Thr/Tyr_kinase_cat_dom"/>
</dbReference>
<keyword evidence="13" id="KW-0675">Receptor</keyword>
<dbReference type="PANTHER" id="PTHR27002:SF1073">
    <property type="entry name" value="CYSTEINE-RICH RECEPTOR-LIKE PROTEIN KINASE 29"/>
    <property type="match status" value="1"/>
</dbReference>
<dbReference type="Gene3D" id="3.30.200.20">
    <property type="entry name" value="Phosphorylase Kinase, domain 1"/>
    <property type="match status" value="1"/>
</dbReference>
<evidence type="ECO:0000256" key="12">
    <source>
        <dbReference type="ARBA" id="ARBA00023136"/>
    </source>
</evidence>
<dbReference type="EMBL" id="BSYO01000032">
    <property type="protein sequence ID" value="GMH26898.1"/>
    <property type="molecule type" value="Genomic_DNA"/>
</dbReference>
<evidence type="ECO:0000256" key="15">
    <source>
        <dbReference type="PROSITE-ProRule" id="PRU10141"/>
    </source>
</evidence>
<evidence type="ECO:0000256" key="11">
    <source>
        <dbReference type="ARBA" id="ARBA00022989"/>
    </source>
</evidence>
<evidence type="ECO:0000256" key="2">
    <source>
        <dbReference type="ARBA" id="ARBA00022527"/>
    </source>
</evidence>
<evidence type="ECO:0000256" key="16">
    <source>
        <dbReference type="SAM" id="MobiDB-lite"/>
    </source>
</evidence>
<evidence type="ECO:0000313" key="21">
    <source>
        <dbReference type="EMBL" id="GMH26898.1"/>
    </source>
</evidence>
<reference evidence="21" key="1">
    <citation type="submission" date="2023-05" db="EMBL/GenBank/DDBJ databases">
        <title>Nepenthes gracilis genome sequencing.</title>
        <authorList>
            <person name="Fukushima K."/>
        </authorList>
    </citation>
    <scope>NUCLEOTIDE SEQUENCE</scope>
    <source>
        <strain evidence="21">SING2019-196</strain>
    </source>
</reference>